<comment type="caution">
    <text evidence="2">The sequence shown here is derived from an EMBL/GenBank/DDBJ whole genome shotgun (WGS) entry which is preliminary data.</text>
</comment>
<gene>
    <name evidence="2" type="ORF">PMAYCL1PPCAC_13401</name>
</gene>
<dbReference type="AlphaFoldDB" id="A0AAN5CHA3"/>
<dbReference type="EMBL" id="BTRK01000003">
    <property type="protein sequence ID" value="GMR43206.1"/>
    <property type="molecule type" value="Genomic_DNA"/>
</dbReference>
<reference evidence="3" key="1">
    <citation type="submission" date="2022-10" db="EMBL/GenBank/DDBJ databases">
        <title>Genome assembly of Pristionchus species.</title>
        <authorList>
            <person name="Yoshida K."/>
            <person name="Sommer R.J."/>
        </authorList>
    </citation>
    <scope>NUCLEOTIDE SEQUENCE [LARGE SCALE GENOMIC DNA]</scope>
    <source>
        <strain evidence="3">RS5460</strain>
    </source>
</reference>
<feature type="region of interest" description="Disordered" evidence="1">
    <location>
        <begin position="1"/>
        <end position="27"/>
    </location>
</feature>
<feature type="region of interest" description="Disordered" evidence="1">
    <location>
        <begin position="258"/>
        <end position="285"/>
    </location>
</feature>
<proteinExistence type="predicted"/>
<organism evidence="2 3">
    <name type="scientific">Pristionchus mayeri</name>
    <dbReference type="NCBI Taxonomy" id="1317129"/>
    <lineage>
        <taxon>Eukaryota</taxon>
        <taxon>Metazoa</taxon>
        <taxon>Ecdysozoa</taxon>
        <taxon>Nematoda</taxon>
        <taxon>Chromadorea</taxon>
        <taxon>Rhabditida</taxon>
        <taxon>Rhabditina</taxon>
        <taxon>Diplogasteromorpha</taxon>
        <taxon>Diplogasteroidea</taxon>
        <taxon>Neodiplogasteridae</taxon>
        <taxon>Pristionchus</taxon>
    </lineage>
</organism>
<dbReference type="GO" id="GO:0019825">
    <property type="term" value="F:oxygen binding"/>
    <property type="evidence" value="ECO:0007669"/>
    <property type="project" value="InterPro"/>
</dbReference>
<evidence type="ECO:0000313" key="2">
    <source>
        <dbReference type="EMBL" id="GMR43206.1"/>
    </source>
</evidence>
<feature type="non-terminal residue" evidence="2">
    <location>
        <position position="1"/>
    </location>
</feature>
<feature type="region of interest" description="Disordered" evidence="1">
    <location>
        <begin position="190"/>
        <end position="243"/>
    </location>
</feature>
<accession>A0AAN5CHA3</accession>
<feature type="compositionally biased region" description="Low complexity" evidence="1">
    <location>
        <begin position="205"/>
        <end position="233"/>
    </location>
</feature>
<evidence type="ECO:0000256" key="1">
    <source>
        <dbReference type="SAM" id="MobiDB-lite"/>
    </source>
</evidence>
<protein>
    <submittedName>
        <fullName evidence="2">Uncharacterized protein</fullName>
    </submittedName>
</protein>
<feature type="compositionally biased region" description="Low complexity" evidence="1">
    <location>
        <begin position="258"/>
        <end position="276"/>
    </location>
</feature>
<dbReference type="Proteomes" id="UP001328107">
    <property type="component" value="Unassembled WGS sequence"/>
</dbReference>
<keyword evidence="3" id="KW-1185">Reference proteome</keyword>
<feature type="region of interest" description="Disordered" evidence="1">
    <location>
        <begin position="347"/>
        <end position="369"/>
    </location>
</feature>
<name>A0AAN5CHA3_9BILA</name>
<evidence type="ECO:0000313" key="3">
    <source>
        <dbReference type="Proteomes" id="UP001328107"/>
    </source>
</evidence>
<sequence length="381" mass="42177">IFPFRMGQRNGKIARSESGVASDDGFSDDEVPDVVKNKKALFNPFFRQLINDCYAQAHADLTGRIIHRCIQQRHDFKDFLDALGSEGKTALKEGLKIYIEDVISRLDDEEAVKRVSRTYGRAQVPLRHCGHKPDFFATMADAIATECVYMGSQIATTTPTNTFKAWTVLVGVMFSAVRDGYYTELRRARKMSPGLEGESRTGLASSKHSSVDSSSSHSNGDRPSPSISSRGSPHFNRSSSGEVSNQLPLTLITVTAPTSSTGSAARRAYRGSRSAAVVGSDGATSSRSCDAICGEDLLPQRQHRDYRLPPQHRSHDLLRAESPREGRFKKNVSLDYDKRRQRLEEIGKKHSNGYLARNSSSSSSVFDPNKIMDAFMNDEPF</sequence>
<dbReference type="InterPro" id="IPR012292">
    <property type="entry name" value="Globin/Proto"/>
</dbReference>
<dbReference type="Gene3D" id="1.10.490.10">
    <property type="entry name" value="Globins"/>
    <property type="match status" value="1"/>
</dbReference>
<dbReference type="GO" id="GO:0020037">
    <property type="term" value="F:heme binding"/>
    <property type="evidence" value="ECO:0007669"/>
    <property type="project" value="InterPro"/>
</dbReference>